<feature type="transmembrane region" description="Helical" evidence="2">
    <location>
        <begin position="212"/>
        <end position="229"/>
    </location>
</feature>
<sequence length="777" mass="89388">MPINKSDKTELLQKLNELLEKQSQFQQAINKLQREITQLKFEETEAEPAPVVEKEVQEVAETKPKEIEQIIRKHKAEQHSPQASPWQRSAISSEVEQFIGTNLINKIGMAVVIIGVGIGTKYAIDNNLISPLVRIILGYLVGAILTFFAVRLKKEYFNFSAVLISGAMAIHYFITYAAYSYYSLYPNSVAFILMVLFTVITVALALYYNRQVIAHFGLVGAYLVPFLVGDPDASVVVLFTYMVIINSGILFISTKKRWKPLNYLAFLATWVIFLSWFVSKDYNNELGTALTFSVLFFLTFYLVFLSYKLLLKEQAQIDDIPYLLLNTAIFFFIGITALNMSNLNDSYGGLFSLINAVVHGFTAYLIYKADVKNNLFFWTVGFVITFVTIAIGLQFNDYYSAILWSLEAAFLFWFGRSKRIELFDYLSFALITTTFIITVSNWVSVSYPFYGNSISEIFKPVFNLDFLASVIVILSFSFIYYTSRKLVPTKERILGWLNTFNILFPISFLIVLFFTFYTEIDLYWNNIQVYTSYQPNNDGEWVKVYKQLNQDIFDFKTIWLINYSMLFTSVLAFVNFKWLKNTVLNAVVFVMSGFMILIFLGSGLAAVGFLRESYLNTDLPANYDINRFHLLIRYVAYSFFAILFYSTYRFSVSLFPNKNFIKVFEIILSVSIIWICSSELIDWLSLSGSTEVYKHGLSILWGVLSFILVGYGIWKQKKHLRITSIVLFAGTLIKLFVYDLTNLDTIQKTIVFLSIGAILLIVSFIYNKYREVIFGKD</sequence>
<dbReference type="Proteomes" id="UP001145087">
    <property type="component" value="Unassembled WGS sequence"/>
</dbReference>
<feature type="transmembrane region" description="Helical" evidence="2">
    <location>
        <begin position="322"/>
        <end position="341"/>
    </location>
</feature>
<dbReference type="RefSeq" id="WP_343331135.1">
    <property type="nucleotide sequence ID" value="NZ_JAPOHD010000002.1"/>
</dbReference>
<feature type="transmembrane region" description="Helical" evidence="2">
    <location>
        <begin position="493"/>
        <end position="517"/>
    </location>
</feature>
<keyword evidence="2" id="KW-1133">Transmembrane helix</keyword>
<dbReference type="PANTHER" id="PTHR38434">
    <property type="entry name" value="BLL2549 PROTEIN"/>
    <property type="match status" value="1"/>
</dbReference>
<comment type="caution">
    <text evidence="3">The sequence shown here is derived from an EMBL/GenBank/DDBJ whole genome shotgun (WGS) entry which is preliminary data.</text>
</comment>
<feature type="transmembrane region" description="Helical" evidence="2">
    <location>
        <begin position="398"/>
        <end position="415"/>
    </location>
</feature>
<feature type="transmembrane region" description="Helical" evidence="2">
    <location>
        <begin position="422"/>
        <end position="442"/>
    </location>
</feature>
<keyword evidence="2" id="KW-0812">Transmembrane</keyword>
<dbReference type="InterPro" id="IPR019286">
    <property type="entry name" value="DUF2339_TM"/>
</dbReference>
<feature type="transmembrane region" description="Helical" evidence="2">
    <location>
        <begin position="130"/>
        <end position="150"/>
    </location>
</feature>
<protein>
    <submittedName>
        <fullName evidence="3">DUF2339 domain-containing protein</fullName>
    </submittedName>
</protein>
<keyword evidence="1" id="KW-0175">Coiled coil</keyword>
<proteinExistence type="predicted"/>
<feature type="transmembrane region" description="Helical" evidence="2">
    <location>
        <begin position="188"/>
        <end position="207"/>
    </location>
</feature>
<feature type="transmembrane region" description="Helical" evidence="2">
    <location>
        <begin position="107"/>
        <end position="124"/>
    </location>
</feature>
<name>A0A9X3F4G6_9BACT</name>
<feature type="transmembrane region" description="Helical" evidence="2">
    <location>
        <begin position="660"/>
        <end position="681"/>
    </location>
</feature>
<feature type="transmembrane region" description="Helical" evidence="2">
    <location>
        <begin position="462"/>
        <end position="481"/>
    </location>
</feature>
<feature type="transmembrane region" description="Helical" evidence="2">
    <location>
        <begin position="583"/>
        <end position="610"/>
    </location>
</feature>
<dbReference type="Pfam" id="PF10101">
    <property type="entry name" value="DUF2339"/>
    <property type="match status" value="1"/>
</dbReference>
<feature type="transmembrane region" description="Helical" evidence="2">
    <location>
        <begin position="162"/>
        <end position="182"/>
    </location>
</feature>
<evidence type="ECO:0000313" key="4">
    <source>
        <dbReference type="Proteomes" id="UP001145087"/>
    </source>
</evidence>
<feature type="transmembrane region" description="Helical" evidence="2">
    <location>
        <begin position="374"/>
        <end position="392"/>
    </location>
</feature>
<feature type="transmembrane region" description="Helical" evidence="2">
    <location>
        <begin position="720"/>
        <end position="738"/>
    </location>
</feature>
<feature type="transmembrane region" description="Helical" evidence="2">
    <location>
        <begin position="235"/>
        <end position="254"/>
    </location>
</feature>
<evidence type="ECO:0000256" key="1">
    <source>
        <dbReference type="SAM" id="Coils"/>
    </source>
</evidence>
<feature type="transmembrane region" description="Helical" evidence="2">
    <location>
        <begin position="630"/>
        <end position="648"/>
    </location>
</feature>
<gene>
    <name evidence="3" type="ORF">OU798_00475</name>
</gene>
<feature type="transmembrane region" description="Helical" evidence="2">
    <location>
        <begin position="558"/>
        <end position="576"/>
    </location>
</feature>
<feature type="transmembrane region" description="Helical" evidence="2">
    <location>
        <begin position="750"/>
        <end position="767"/>
    </location>
</feature>
<dbReference type="PANTHER" id="PTHR38434:SF1">
    <property type="entry name" value="BLL2549 PROTEIN"/>
    <property type="match status" value="1"/>
</dbReference>
<feature type="transmembrane region" description="Helical" evidence="2">
    <location>
        <begin position="290"/>
        <end position="310"/>
    </location>
</feature>
<evidence type="ECO:0000313" key="3">
    <source>
        <dbReference type="EMBL" id="MCY1718796.1"/>
    </source>
</evidence>
<feature type="transmembrane region" description="Helical" evidence="2">
    <location>
        <begin position="261"/>
        <end position="278"/>
    </location>
</feature>
<organism evidence="3 4">
    <name type="scientific">Draconibacterium aestuarii</name>
    <dbReference type="NCBI Taxonomy" id="2998507"/>
    <lineage>
        <taxon>Bacteria</taxon>
        <taxon>Pseudomonadati</taxon>
        <taxon>Bacteroidota</taxon>
        <taxon>Bacteroidia</taxon>
        <taxon>Marinilabiliales</taxon>
        <taxon>Prolixibacteraceae</taxon>
        <taxon>Draconibacterium</taxon>
    </lineage>
</organism>
<dbReference type="AlphaFoldDB" id="A0A9X3F4G6"/>
<keyword evidence="2" id="KW-0472">Membrane</keyword>
<feature type="coiled-coil region" evidence="1">
    <location>
        <begin position="8"/>
        <end position="42"/>
    </location>
</feature>
<dbReference type="EMBL" id="JAPOHD010000002">
    <property type="protein sequence ID" value="MCY1718796.1"/>
    <property type="molecule type" value="Genomic_DNA"/>
</dbReference>
<evidence type="ECO:0000256" key="2">
    <source>
        <dbReference type="SAM" id="Phobius"/>
    </source>
</evidence>
<accession>A0A9X3F4G6</accession>
<feature type="transmembrane region" description="Helical" evidence="2">
    <location>
        <begin position="347"/>
        <end position="367"/>
    </location>
</feature>
<feature type="transmembrane region" description="Helical" evidence="2">
    <location>
        <begin position="693"/>
        <end position="713"/>
    </location>
</feature>
<keyword evidence="4" id="KW-1185">Reference proteome</keyword>
<reference evidence="3" key="1">
    <citation type="submission" date="2022-11" db="EMBL/GenBank/DDBJ databases">
        <title>Marilongibacter aestuarii gen. nov., sp. nov., isolated from tidal flat sediment.</title>
        <authorList>
            <person name="Jiayan W."/>
        </authorList>
    </citation>
    <scope>NUCLEOTIDE SEQUENCE</scope>
    <source>
        <strain evidence="3">Z1-6</strain>
    </source>
</reference>